<evidence type="ECO:0000313" key="3">
    <source>
        <dbReference type="EMBL" id="KZW00406.1"/>
    </source>
</evidence>
<keyword evidence="2" id="KW-0472">Membrane</keyword>
<protein>
    <recommendedName>
        <fullName evidence="5">TPR-like protein</fullName>
    </recommendedName>
</protein>
<dbReference type="SUPFAM" id="SSF81901">
    <property type="entry name" value="HCP-like"/>
    <property type="match status" value="1"/>
</dbReference>
<accession>A0A165N987</accession>
<feature type="region of interest" description="Disordered" evidence="1">
    <location>
        <begin position="1"/>
        <end position="27"/>
    </location>
</feature>
<name>A0A165N987_EXIGL</name>
<dbReference type="AlphaFoldDB" id="A0A165N987"/>
<feature type="compositionally biased region" description="Basic and acidic residues" evidence="1">
    <location>
        <begin position="11"/>
        <end position="23"/>
    </location>
</feature>
<proteinExistence type="predicted"/>
<feature type="transmembrane region" description="Helical" evidence="2">
    <location>
        <begin position="347"/>
        <end position="370"/>
    </location>
</feature>
<dbReference type="Gene3D" id="1.25.40.10">
    <property type="entry name" value="Tetratricopeptide repeat domain"/>
    <property type="match status" value="1"/>
</dbReference>
<keyword evidence="2" id="KW-0812">Transmembrane</keyword>
<dbReference type="Proteomes" id="UP000077266">
    <property type="component" value="Unassembled WGS sequence"/>
</dbReference>
<evidence type="ECO:0008006" key="5">
    <source>
        <dbReference type="Google" id="ProtNLM"/>
    </source>
</evidence>
<dbReference type="SUPFAM" id="SSF48452">
    <property type="entry name" value="TPR-like"/>
    <property type="match status" value="1"/>
</dbReference>
<organism evidence="3 4">
    <name type="scientific">Exidia glandulosa HHB12029</name>
    <dbReference type="NCBI Taxonomy" id="1314781"/>
    <lineage>
        <taxon>Eukaryota</taxon>
        <taxon>Fungi</taxon>
        <taxon>Dikarya</taxon>
        <taxon>Basidiomycota</taxon>
        <taxon>Agaricomycotina</taxon>
        <taxon>Agaricomycetes</taxon>
        <taxon>Auriculariales</taxon>
        <taxon>Exidiaceae</taxon>
        <taxon>Exidia</taxon>
    </lineage>
</organism>
<dbReference type="InterPro" id="IPR011990">
    <property type="entry name" value="TPR-like_helical_dom_sf"/>
</dbReference>
<keyword evidence="4" id="KW-1185">Reference proteome</keyword>
<dbReference type="EMBL" id="KV425901">
    <property type="protein sequence ID" value="KZW00406.1"/>
    <property type="molecule type" value="Genomic_DNA"/>
</dbReference>
<gene>
    <name evidence="3" type="ORF">EXIGLDRAFT_745657</name>
</gene>
<keyword evidence="2" id="KW-1133">Transmembrane helix</keyword>
<evidence type="ECO:0000313" key="4">
    <source>
        <dbReference type="Proteomes" id="UP000077266"/>
    </source>
</evidence>
<dbReference type="InParanoid" id="A0A165N987"/>
<reference evidence="3 4" key="1">
    <citation type="journal article" date="2016" name="Mol. Biol. Evol.">
        <title>Comparative Genomics of Early-Diverging Mushroom-Forming Fungi Provides Insights into the Origins of Lignocellulose Decay Capabilities.</title>
        <authorList>
            <person name="Nagy L.G."/>
            <person name="Riley R."/>
            <person name="Tritt A."/>
            <person name="Adam C."/>
            <person name="Daum C."/>
            <person name="Floudas D."/>
            <person name="Sun H."/>
            <person name="Yadav J.S."/>
            <person name="Pangilinan J."/>
            <person name="Larsson K.H."/>
            <person name="Matsuura K."/>
            <person name="Barry K."/>
            <person name="Labutti K."/>
            <person name="Kuo R."/>
            <person name="Ohm R.A."/>
            <person name="Bhattacharya S.S."/>
            <person name="Shirouzu T."/>
            <person name="Yoshinaga Y."/>
            <person name="Martin F.M."/>
            <person name="Grigoriev I.V."/>
            <person name="Hibbett D.S."/>
        </authorList>
    </citation>
    <scope>NUCLEOTIDE SEQUENCE [LARGE SCALE GENOMIC DNA]</scope>
    <source>
        <strain evidence="3 4">HHB12029</strain>
    </source>
</reference>
<sequence length="372" mass="42817">MHASNEPQPEPEIRGADPKRDYDGMSEFDAGDDFPLANQLLDEAYARKKEGNFKAAEKLMLVARAYLDVKCEIDEEAANTAVNYRAYLLLGNLYYDMGEWKKGFDAFMKCAWTWDMVERRNQHKYIPGPMIYYPNLKRCEDNEAAQREEKCWRRVDIEDAAHEVIIGYQAHPCAHHPRSLHQSTPMLALRSARLPALDVRVDASALTQILSPVDADPGSAVDPAVADDLLYEAMENQRVGAYDEAERLFLATRAYLLMKRPRSVSTSTSELAMSPINYRTHVLLGNLYHETRNWGKAASFYSAACEIWNKDAHKECVLHPTFFLSNLKECTRELEKASKRQRMQLNFVLLIFLLVCWKLRFIHWLAVYLLDL</sequence>
<evidence type="ECO:0000256" key="1">
    <source>
        <dbReference type="SAM" id="MobiDB-lite"/>
    </source>
</evidence>
<evidence type="ECO:0000256" key="2">
    <source>
        <dbReference type="SAM" id="Phobius"/>
    </source>
</evidence>